<geneLocation type="plasmid" evidence="5 6">
    <name>pBB1</name>
</geneLocation>
<dbReference type="SUPFAM" id="SSF48256">
    <property type="entry name" value="Citrate synthase"/>
    <property type="match status" value="1"/>
</dbReference>
<dbReference type="Pfam" id="PF00285">
    <property type="entry name" value="Citrate_synt"/>
    <property type="match status" value="2"/>
</dbReference>
<dbReference type="GO" id="GO:0005975">
    <property type="term" value="P:carbohydrate metabolic process"/>
    <property type="evidence" value="ECO:0007669"/>
    <property type="project" value="TreeGrafter"/>
</dbReference>
<reference evidence="5 6" key="1">
    <citation type="journal article" date="2011" name="J. Bacteriol.">
        <title>Complete genome sequence of the type strain Cupriavidus necator N-1.</title>
        <authorList>
            <person name="Poehlein A."/>
            <person name="Kusian B."/>
            <person name="Friedrich B."/>
            <person name="Daniel R."/>
            <person name="Bowien B."/>
        </authorList>
    </citation>
    <scope>NUCLEOTIDE SEQUENCE [LARGE SCALE GENOMIC DNA]</scope>
    <source>
        <strain evidence="6">ATCC 43291 / DSM 13513 / CCUG 52238 / LMG 8453 / N-1</strain>
        <plasmid evidence="5 6">pBB1</plasmid>
    </source>
</reference>
<evidence type="ECO:0000313" key="5">
    <source>
        <dbReference type="EMBL" id="AEI81969.1"/>
    </source>
</evidence>
<dbReference type="KEGG" id="cnc:CNE_BB1p05490"/>
<organism evidence="5 6">
    <name type="scientific">Cupriavidus necator (strain ATCC 43291 / DSM 13513 / CCUG 52238 / LMG 8453 / N-1)</name>
    <name type="common">Ralstonia eutropha</name>
    <dbReference type="NCBI Taxonomy" id="1042878"/>
    <lineage>
        <taxon>Bacteria</taxon>
        <taxon>Pseudomonadati</taxon>
        <taxon>Pseudomonadota</taxon>
        <taxon>Betaproteobacteria</taxon>
        <taxon>Burkholderiales</taxon>
        <taxon>Burkholderiaceae</taxon>
        <taxon>Cupriavidus</taxon>
    </lineage>
</organism>
<dbReference type="EMBL" id="CP002879">
    <property type="protein sequence ID" value="AEI81969.1"/>
    <property type="molecule type" value="Genomic_DNA"/>
</dbReference>
<keyword evidence="5" id="KW-0012">Acyltransferase</keyword>
<dbReference type="Proteomes" id="UP000006798">
    <property type="component" value="Plasmid pBB1"/>
</dbReference>
<keyword evidence="5" id="KW-0614">Plasmid</keyword>
<dbReference type="GO" id="GO:0006099">
    <property type="term" value="P:tricarboxylic acid cycle"/>
    <property type="evidence" value="ECO:0007669"/>
    <property type="project" value="UniProtKB-UniPathway"/>
</dbReference>
<dbReference type="PANTHER" id="PTHR11739">
    <property type="entry name" value="CITRATE SYNTHASE"/>
    <property type="match status" value="1"/>
</dbReference>
<dbReference type="InterPro" id="IPR016142">
    <property type="entry name" value="Citrate_synth-like_lrg_a-sub"/>
</dbReference>
<dbReference type="InterPro" id="IPR002020">
    <property type="entry name" value="Citrate_synthase"/>
</dbReference>
<sequence length="339" mass="36769">MRPASAAISAWCAPASSSTARPRPSTRRRPNWASIRARSWATWATATQISTNSARSARYEQRYERPDQRLSQDWWRTEIIDMRPGEIRYRGYPIEQLIGRVSFAQMIWLMLRGELPGPGQGELLDAALMAAVDHGPQAPSIAIARMAATCGVGLNNAIASAVNVLGDVHGGAGEQAVALYEDVAARVDAGDTTEDAVAAALQHYRDHHGKFVSGFGHRFHPVDPRAPRLLALVDQAVANGVVEGRYAAIARAIEQALAAGRSKPIPMNIDGATAVIYAELGFPAPLARGLFCLSRSVGILAHAWEQTNQGGRNKGPIPRQFLWTYEGTPQRDEPAVPQR</sequence>
<evidence type="ECO:0000256" key="2">
    <source>
        <dbReference type="ARBA" id="ARBA00010566"/>
    </source>
</evidence>
<protein>
    <recommendedName>
        <fullName evidence="3">citrate synthase (unknown stereospecificity)</fullName>
        <ecNumber evidence="3">2.3.3.16</ecNumber>
    </recommendedName>
</protein>
<proteinExistence type="inferred from homology"/>
<dbReference type="UniPathway" id="UPA00223">
    <property type="reaction ID" value="UER00717"/>
</dbReference>
<name>F8GX99_CUPNN</name>
<keyword evidence="4 5" id="KW-0808">Transferase</keyword>
<accession>F8GX99</accession>
<evidence type="ECO:0000313" key="6">
    <source>
        <dbReference type="Proteomes" id="UP000006798"/>
    </source>
</evidence>
<dbReference type="InterPro" id="IPR036969">
    <property type="entry name" value="Citrate_synthase_sf"/>
</dbReference>
<dbReference type="NCBIfam" id="NF004864">
    <property type="entry name" value="PRK06224.1-1"/>
    <property type="match status" value="1"/>
</dbReference>
<dbReference type="InterPro" id="IPR016143">
    <property type="entry name" value="Citrate_synth-like_sm_a-sub"/>
</dbReference>
<dbReference type="Gene3D" id="1.10.580.10">
    <property type="entry name" value="Citrate Synthase, domain 1"/>
    <property type="match status" value="2"/>
</dbReference>
<evidence type="ECO:0000256" key="4">
    <source>
        <dbReference type="ARBA" id="ARBA00022679"/>
    </source>
</evidence>
<dbReference type="Gene3D" id="1.10.230.10">
    <property type="entry name" value="Cytochrome P450-Terp, domain 2"/>
    <property type="match status" value="1"/>
</dbReference>
<dbReference type="EC" id="2.3.3.16" evidence="3"/>
<evidence type="ECO:0000256" key="1">
    <source>
        <dbReference type="ARBA" id="ARBA00004751"/>
    </source>
</evidence>
<dbReference type="GO" id="GO:0036440">
    <property type="term" value="F:citrate synthase activity"/>
    <property type="evidence" value="ECO:0007669"/>
    <property type="project" value="UniProtKB-EC"/>
</dbReference>
<evidence type="ECO:0000256" key="3">
    <source>
        <dbReference type="ARBA" id="ARBA00012972"/>
    </source>
</evidence>
<gene>
    <name evidence="5" type="ordered locus">CNE_BB1p05490</name>
</gene>
<comment type="pathway">
    <text evidence="1">Carbohydrate metabolism; tricarboxylic acid cycle; isocitrate from oxaloacetate: step 1/2.</text>
</comment>
<comment type="similarity">
    <text evidence="2">Belongs to the citrate synthase family.</text>
</comment>
<dbReference type="PANTHER" id="PTHR11739:SF4">
    <property type="entry name" value="CITRATE SYNTHASE, PEROXISOMAL"/>
    <property type="match status" value="1"/>
</dbReference>
<dbReference type="CDD" id="cd06100">
    <property type="entry name" value="CCL_ACL-C"/>
    <property type="match status" value="1"/>
</dbReference>
<dbReference type="GO" id="GO:0005829">
    <property type="term" value="C:cytosol"/>
    <property type="evidence" value="ECO:0007669"/>
    <property type="project" value="TreeGrafter"/>
</dbReference>
<dbReference type="AlphaFoldDB" id="F8GX99"/>
<dbReference type="HOGENOM" id="CLU_070533_0_0_4"/>